<evidence type="ECO:0000256" key="3">
    <source>
        <dbReference type="ARBA" id="ARBA00009667"/>
    </source>
</evidence>
<dbReference type="NCBIfam" id="TIGR00735">
    <property type="entry name" value="hisF"/>
    <property type="match status" value="1"/>
</dbReference>
<comment type="subunit">
    <text evidence="4 11">Heterodimer of HisH and HisF.</text>
</comment>
<keyword evidence="7 11" id="KW-0368">Histidine biosynthesis</keyword>
<dbReference type="EMBL" id="BASH01000007">
    <property type="protein sequence ID" value="GAD17430.1"/>
    <property type="molecule type" value="Genomic_DNA"/>
</dbReference>
<keyword evidence="14" id="KW-1185">Reference proteome</keyword>
<dbReference type="EC" id="4.3.2.10" evidence="11"/>
<dbReference type="InterPro" id="IPR006062">
    <property type="entry name" value="His_biosynth"/>
</dbReference>
<sequence>MPVLAKRIIPCLDVDHGRVKKGVNFVNLQDVGDPTEIAAAYQKQGADELVFLDITATNEKRKAIVETIEQVASQVFMPLTVGGGIHSVDDMQQLLKAGADKTAVNSAAVSNPRLITEGAEKFGAQCVVLAIDAKWNPDSQQYDVYVNGGRKRTNLDAIKWAQRGVALGAGELLVTSMDKDGTKSGYDIELYKQLTKAVNVPVIASGGCGKLADFVEVFDQADVDGALAASVFHFGELTISDVKNDLRKDGVIVR</sequence>
<dbReference type="GO" id="GO:0005737">
    <property type="term" value="C:cytoplasm"/>
    <property type="evidence" value="ECO:0007669"/>
    <property type="project" value="UniProtKB-SubCell"/>
</dbReference>
<evidence type="ECO:0000256" key="5">
    <source>
        <dbReference type="ARBA" id="ARBA00022490"/>
    </source>
</evidence>
<comment type="similarity">
    <text evidence="3 11 12">Belongs to the HisA/HisF family.</text>
</comment>
<evidence type="ECO:0000313" key="14">
    <source>
        <dbReference type="Proteomes" id="UP000016361"/>
    </source>
</evidence>
<evidence type="ECO:0000256" key="6">
    <source>
        <dbReference type="ARBA" id="ARBA00022605"/>
    </source>
</evidence>
<evidence type="ECO:0000313" key="13">
    <source>
        <dbReference type="EMBL" id="GAD17430.1"/>
    </source>
</evidence>
<evidence type="ECO:0000256" key="12">
    <source>
        <dbReference type="RuleBase" id="RU003657"/>
    </source>
</evidence>
<accession>S4PQQ7</accession>
<dbReference type="Proteomes" id="UP000016361">
    <property type="component" value="Unassembled WGS sequence"/>
</dbReference>
<dbReference type="Gene3D" id="3.20.20.70">
    <property type="entry name" value="Aldolase class I"/>
    <property type="match status" value="1"/>
</dbReference>
<dbReference type="GO" id="GO:0000105">
    <property type="term" value="P:L-histidine biosynthetic process"/>
    <property type="evidence" value="ECO:0007669"/>
    <property type="project" value="UniProtKB-UniRule"/>
</dbReference>
<dbReference type="GO" id="GO:0000107">
    <property type="term" value="F:imidazoleglycerol-phosphate synthase activity"/>
    <property type="evidence" value="ECO:0007669"/>
    <property type="project" value="UniProtKB-UniRule"/>
</dbReference>
<dbReference type="CDD" id="cd04731">
    <property type="entry name" value="HisF"/>
    <property type="match status" value="1"/>
</dbReference>
<name>S4PQQ7_9LACO</name>
<dbReference type="InterPro" id="IPR011060">
    <property type="entry name" value="RibuloseP-bd_barrel"/>
</dbReference>
<dbReference type="InterPro" id="IPR050064">
    <property type="entry name" value="IGPS_HisA/HisF"/>
</dbReference>
<evidence type="ECO:0000256" key="1">
    <source>
        <dbReference type="ARBA" id="ARBA00004496"/>
    </source>
</evidence>
<dbReference type="AlphaFoldDB" id="S4PQQ7"/>
<evidence type="ECO:0000256" key="11">
    <source>
        <dbReference type="HAMAP-Rule" id="MF_01013"/>
    </source>
</evidence>
<evidence type="ECO:0000256" key="7">
    <source>
        <dbReference type="ARBA" id="ARBA00023102"/>
    </source>
</evidence>
<evidence type="ECO:0000256" key="2">
    <source>
        <dbReference type="ARBA" id="ARBA00005091"/>
    </source>
</evidence>
<reference evidence="14" key="1">
    <citation type="journal article" date="2013" name="Genome Announc.">
        <title>Draft Genome Sequence of D-Branched-Chain Amino Acid Producer Lactobacillus otakiensis JCM 15040T, Isolated from a Traditional Japanese Pickle.</title>
        <authorList>
            <person name="Doi K."/>
            <person name="Mori K."/>
            <person name="Mutaguchi Y."/>
            <person name="Tashiro K."/>
            <person name="Fujino Y."/>
            <person name="Ohmori T."/>
            <person name="Kuhara S."/>
            <person name="Ohshima T."/>
        </authorList>
    </citation>
    <scope>NUCLEOTIDE SEQUENCE [LARGE SCALE GENOMIC DNA]</scope>
    <source>
        <strain evidence="14">JCM 15040</strain>
    </source>
</reference>
<dbReference type="PANTHER" id="PTHR21235">
    <property type="entry name" value="IMIDAZOLE GLYCEROL PHOSPHATE SYNTHASE SUBUNIT HISF/H IGP SYNTHASE SUBUNIT HISF/H"/>
    <property type="match status" value="1"/>
</dbReference>
<keyword evidence="6 11" id="KW-0028">Amino-acid biosynthesis</keyword>
<feature type="active site" evidence="11">
    <location>
        <position position="132"/>
    </location>
</feature>
<protein>
    <recommendedName>
        <fullName evidence="11">Imidazole glycerol phosphate synthase subunit HisF</fullName>
        <ecNumber evidence="11">4.3.2.10</ecNumber>
    </recommendedName>
    <alternativeName>
        <fullName evidence="11">IGP synthase cyclase subunit</fullName>
    </alternativeName>
    <alternativeName>
        <fullName evidence="11">IGP synthase subunit HisF</fullName>
    </alternativeName>
    <alternativeName>
        <fullName evidence="11">ImGP synthase subunit HisF</fullName>
        <shortName evidence="11">IGPS subunit HisF</shortName>
    </alternativeName>
</protein>
<comment type="catalytic activity">
    <reaction evidence="10 11">
        <text>5-[(5-phospho-1-deoxy-D-ribulos-1-ylimino)methylamino]-1-(5-phospho-beta-D-ribosyl)imidazole-4-carboxamide + L-glutamine = D-erythro-1-(imidazol-4-yl)glycerol 3-phosphate + 5-amino-1-(5-phospho-beta-D-ribosyl)imidazole-4-carboxamide + L-glutamate + H(+)</text>
        <dbReference type="Rhea" id="RHEA:24793"/>
        <dbReference type="ChEBI" id="CHEBI:15378"/>
        <dbReference type="ChEBI" id="CHEBI:29985"/>
        <dbReference type="ChEBI" id="CHEBI:58278"/>
        <dbReference type="ChEBI" id="CHEBI:58359"/>
        <dbReference type="ChEBI" id="CHEBI:58475"/>
        <dbReference type="ChEBI" id="CHEBI:58525"/>
        <dbReference type="EC" id="4.3.2.10"/>
    </reaction>
</comment>
<dbReference type="InterPro" id="IPR004651">
    <property type="entry name" value="HisF"/>
</dbReference>
<evidence type="ECO:0000256" key="10">
    <source>
        <dbReference type="ARBA" id="ARBA00047838"/>
    </source>
</evidence>
<comment type="pathway">
    <text evidence="2 11">Amino-acid biosynthesis; L-histidine biosynthesis; L-histidine from 5-phospho-alpha-D-ribose 1-diphosphate: step 5/9.</text>
</comment>
<feature type="active site" evidence="11">
    <location>
        <position position="13"/>
    </location>
</feature>
<evidence type="ECO:0000256" key="4">
    <source>
        <dbReference type="ARBA" id="ARBA00011152"/>
    </source>
</evidence>
<proteinExistence type="inferred from homology"/>
<keyword evidence="5 11" id="KW-0963">Cytoplasm</keyword>
<comment type="function">
    <text evidence="9 11">IGPS catalyzes the conversion of PRFAR and glutamine to IGP, AICAR and glutamate. The HisF subunit catalyzes the cyclization activity that produces IGP and AICAR from PRFAR using the ammonia provided by the HisH subunit.</text>
</comment>
<comment type="subcellular location">
    <subcellularLocation>
        <location evidence="1 11">Cytoplasm</location>
    </subcellularLocation>
</comment>
<organism evidence="13 14">
    <name type="scientific">Lentilactobacillus otakiensis DSM 19908 = JCM 15040</name>
    <dbReference type="NCBI Taxonomy" id="1423780"/>
    <lineage>
        <taxon>Bacteria</taxon>
        <taxon>Bacillati</taxon>
        <taxon>Bacillota</taxon>
        <taxon>Bacilli</taxon>
        <taxon>Lactobacillales</taxon>
        <taxon>Lactobacillaceae</taxon>
        <taxon>Lentilactobacillus</taxon>
    </lineage>
</organism>
<evidence type="ECO:0000256" key="9">
    <source>
        <dbReference type="ARBA" id="ARBA00025475"/>
    </source>
</evidence>
<gene>
    <name evidence="11" type="primary">hisF</name>
    <name evidence="13" type="ORF">LOT_1968</name>
</gene>
<keyword evidence="8 11" id="KW-0456">Lyase</keyword>
<dbReference type="SUPFAM" id="SSF51366">
    <property type="entry name" value="Ribulose-phoshate binding barrel"/>
    <property type="match status" value="1"/>
</dbReference>
<comment type="caution">
    <text evidence="13">The sequence shown here is derived from an EMBL/GenBank/DDBJ whole genome shotgun (WGS) entry which is preliminary data.</text>
</comment>
<dbReference type="UniPathway" id="UPA00031">
    <property type="reaction ID" value="UER00010"/>
</dbReference>
<dbReference type="HAMAP" id="MF_01013">
    <property type="entry name" value="HisF"/>
    <property type="match status" value="1"/>
</dbReference>
<dbReference type="eggNOG" id="COG0107">
    <property type="taxonomic scope" value="Bacteria"/>
</dbReference>
<evidence type="ECO:0000256" key="8">
    <source>
        <dbReference type="ARBA" id="ARBA00023239"/>
    </source>
</evidence>
<dbReference type="PANTHER" id="PTHR21235:SF2">
    <property type="entry name" value="IMIDAZOLE GLYCEROL PHOSPHATE SYNTHASE HISHF"/>
    <property type="match status" value="1"/>
</dbReference>
<dbReference type="Pfam" id="PF00977">
    <property type="entry name" value="His_biosynth"/>
    <property type="match status" value="1"/>
</dbReference>
<dbReference type="InterPro" id="IPR013785">
    <property type="entry name" value="Aldolase_TIM"/>
</dbReference>
<dbReference type="STRING" id="1423780.FD05_GL001732"/>
<dbReference type="GO" id="GO:0016829">
    <property type="term" value="F:lyase activity"/>
    <property type="evidence" value="ECO:0007669"/>
    <property type="project" value="UniProtKB-KW"/>
</dbReference>
<dbReference type="FunFam" id="3.20.20.70:FF:000006">
    <property type="entry name" value="Imidazole glycerol phosphate synthase subunit HisF"/>
    <property type="match status" value="1"/>
</dbReference>